<dbReference type="PIRSF" id="PIRSF000303">
    <property type="entry name" value="Glutathion_perox"/>
    <property type="match status" value="1"/>
</dbReference>
<keyword evidence="3 5" id="KW-0560">Oxidoreductase</keyword>
<organism evidence="6 7">
    <name type="scientific">Algibacter pectinivorans</name>
    <dbReference type="NCBI Taxonomy" id="870482"/>
    <lineage>
        <taxon>Bacteria</taxon>
        <taxon>Pseudomonadati</taxon>
        <taxon>Bacteroidota</taxon>
        <taxon>Flavobacteriia</taxon>
        <taxon>Flavobacteriales</taxon>
        <taxon>Flavobacteriaceae</taxon>
        <taxon>Algibacter</taxon>
    </lineage>
</organism>
<evidence type="ECO:0000313" key="7">
    <source>
        <dbReference type="Proteomes" id="UP000199439"/>
    </source>
</evidence>
<keyword evidence="2 5" id="KW-0575">Peroxidase</keyword>
<reference evidence="7" key="1">
    <citation type="submission" date="2016-10" db="EMBL/GenBank/DDBJ databases">
        <authorList>
            <person name="Varghese N."/>
            <person name="Submissions S."/>
        </authorList>
    </citation>
    <scope>NUCLEOTIDE SEQUENCE [LARGE SCALE GENOMIC DNA]</scope>
    <source>
        <strain evidence="7">DSM 25730</strain>
    </source>
</reference>
<dbReference type="OrthoDB" id="9789406at2"/>
<sequence length="179" mass="20628">MHSIKAFLATLRTKAKPTKMGVDSIYDIKINAINTKPINLLQFKNKHILFVNVASKCGFTPQYKDLQTLYNKYQNQLEIIGLPCNQFGNQEPNNLEEIKSFCETNYGVSFLITEKIHVKGKHKHPLYSWLTKAINNGKKNSTVKWNFQKYLVDPKGQLIDYFLPTVNPLSSKITQHLKQ</sequence>
<comment type="similarity">
    <text evidence="1 5">Belongs to the glutathione peroxidase family.</text>
</comment>
<dbReference type="GO" id="GO:0006979">
    <property type="term" value="P:response to oxidative stress"/>
    <property type="evidence" value="ECO:0007669"/>
    <property type="project" value="InterPro"/>
</dbReference>
<evidence type="ECO:0000256" key="2">
    <source>
        <dbReference type="ARBA" id="ARBA00022559"/>
    </source>
</evidence>
<evidence type="ECO:0000313" key="6">
    <source>
        <dbReference type="EMBL" id="SFD20820.1"/>
    </source>
</evidence>
<feature type="active site" evidence="4">
    <location>
        <position position="57"/>
    </location>
</feature>
<dbReference type="RefSeq" id="WP_092851854.1">
    <property type="nucleotide sequence ID" value="NZ_FOMI01000006.1"/>
</dbReference>
<evidence type="ECO:0000256" key="3">
    <source>
        <dbReference type="ARBA" id="ARBA00023002"/>
    </source>
</evidence>
<keyword evidence="7" id="KW-1185">Reference proteome</keyword>
<proteinExistence type="inferred from homology"/>
<dbReference type="PROSITE" id="PS00460">
    <property type="entry name" value="GLUTATHIONE_PEROXID_1"/>
    <property type="match status" value="1"/>
</dbReference>
<gene>
    <name evidence="6" type="ORF">SAMN04487987_106111</name>
</gene>
<dbReference type="InterPro" id="IPR036249">
    <property type="entry name" value="Thioredoxin-like_sf"/>
</dbReference>
<dbReference type="PROSITE" id="PS51355">
    <property type="entry name" value="GLUTATHIONE_PEROXID_3"/>
    <property type="match status" value="1"/>
</dbReference>
<evidence type="ECO:0000256" key="5">
    <source>
        <dbReference type="RuleBase" id="RU000499"/>
    </source>
</evidence>
<dbReference type="FunFam" id="3.40.30.10:FF:000010">
    <property type="entry name" value="Glutathione peroxidase"/>
    <property type="match status" value="1"/>
</dbReference>
<dbReference type="Pfam" id="PF00255">
    <property type="entry name" value="GSHPx"/>
    <property type="match status" value="1"/>
</dbReference>
<dbReference type="PANTHER" id="PTHR11592:SF134">
    <property type="entry name" value="PHOSPHOLIPID HYDROPEROXIDE GLUTATHIONE PEROXIDASE"/>
    <property type="match status" value="1"/>
</dbReference>
<dbReference type="GO" id="GO:0004601">
    <property type="term" value="F:peroxidase activity"/>
    <property type="evidence" value="ECO:0007669"/>
    <property type="project" value="UniProtKB-KW"/>
</dbReference>
<dbReference type="STRING" id="870482.SAMN04487987_106111"/>
<dbReference type="Gene3D" id="3.40.30.10">
    <property type="entry name" value="Glutaredoxin"/>
    <property type="match status" value="1"/>
</dbReference>
<dbReference type="EMBL" id="FOMI01000006">
    <property type="protein sequence ID" value="SFD20820.1"/>
    <property type="molecule type" value="Genomic_DNA"/>
</dbReference>
<dbReference type="InterPro" id="IPR029759">
    <property type="entry name" value="GPX_AS"/>
</dbReference>
<dbReference type="AlphaFoldDB" id="A0A1I1QRY3"/>
<dbReference type="PANTHER" id="PTHR11592">
    <property type="entry name" value="GLUTATHIONE PEROXIDASE"/>
    <property type="match status" value="1"/>
</dbReference>
<dbReference type="SUPFAM" id="SSF52833">
    <property type="entry name" value="Thioredoxin-like"/>
    <property type="match status" value="1"/>
</dbReference>
<evidence type="ECO:0000256" key="1">
    <source>
        <dbReference type="ARBA" id="ARBA00006926"/>
    </source>
</evidence>
<dbReference type="CDD" id="cd00340">
    <property type="entry name" value="GSH_Peroxidase"/>
    <property type="match status" value="1"/>
</dbReference>
<evidence type="ECO:0000256" key="4">
    <source>
        <dbReference type="PIRSR" id="PIRSR000303-1"/>
    </source>
</evidence>
<name>A0A1I1QRY3_9FLAO</name>
<accession>A0A1I1QRY3</accession>
<dbReference type="PRINTS" id="PR01011">
    <property type="entry name" value="GLUTPROXDASE"/>
</dbReference>
<dbReference type="Proteomes" id="UP000199439">
    <property type="component" value="Unassembled WGS sequence"/>
</dbReference>
<protein>
    <recommendedName>
        <fullName evidence="5">Glutathione peroxidase</fullName>
    </recommendedName>
</protein>
<dbReference type="InterPro" id="IPR000889">
    <property type="entry name" value="Glutathione_peroxidase"/>
</dbReference>